<name>A0A0R0LMS4_SOYBN</name>
<dbReference type="Gramene" id="KRH77396">
    <property type="protein sequence ID" value="KRH77396"/>
    <property type="gene ID" value="GLYMA_01G210900"/>
</dbReference>
<evidence type="ECO:0000313" key="3">
    <source>
        <dbReference type="Proteomes" id="UP000008827"/>
    </source>
</evidence>
<dbReference type="InParanoid" id="A0A0R0LMS4"/>
<dbReference type="EMBL" id="CM000834">
    <property type="protein sequence ID" value="KRH77396.1"/>
    <property type="molecule type" value="Genomic_DNA"/>
</dbReference>
<evidence type="ECO:0000313" key="2">
    <source>
        <dbReference type="EnsemblPlants" id="KRH77396"/>
    </source>
</evidence>
<protein>
    <submittedName>
        <fullName evidence="1 2">Uncharacterized protein</fullName>
    </submittedName>
</protein>
<dbReference type="EnsemblPlants" id="KRH77396">
    <property type="protein sequence ID" value="KRH77396"/>
    <property type="gene ID" value="GLYMA_01G210900"/>
</dbReference>
<organism evidence="1">
    <name type="scientific">Glycine max</name>
    <name type="common">Soybean</name>
    <name type="synonym">Glycine hispida</name>
    <dbReference type="NCBI Taxonomy" id="3847"/>
    <lineage>
        <taxon>Eukaryota</taxon>
        <taxon>Viridiplantae</taxon>
        <taxon>Streptophyta</taxon>
        <taxon>Embryophyta</taxon>
        <taxon>Tracheophyta</taxon>
        <taxon>Spermatophyta</taxon>
        <taxon>Magnoliopsida</taxon>
        <taxon>eudicotyledons</taxon>
        <taxon>Gunneridae</taxon>
        <taxon>Pentapetalae</taxon>
        <taxon>rosids</taxon>
        <taxon>fabids</taxon>
        <taxon>Fabales</taxon>
        <taxon>Fabaceae</taxon>
        <taxon>Papilionoideae</taxon>
        <taxon>50 kb inversion clade</taxon>
        <taxon>NPAAA clade</taxon>
        <taxon>indigoferoid/millettioid clade</taxon>
        <taxon>Phaseoleae</taxon>
        <taxon>Glycine</taxon>
        <taxon>Glycine subgen. Soja</taxon>
    </lineage>
</organism>
<reference evidence="1" key="3">
    <citation type="submission" date="2018-07" db="EMBL/GenBank/DDBJ databases">
        <title>WGS assembly of Glycine max.</title>
        <authorList>
            <person name="Schmutz J."/>
            <person name="Cannon S."/>
            <person name="Schlueter J."/>
            <person name="Ma J."/>
            <person name="Mitros T."/>
            <person name="Nelson W."/>
            <person name="Hyten D."/>
            <person name="Song Q."/>
            <person name="Thelen J."/>
            <person name="Cheng J."/>
            <person name="Xu D."/>
            <person name="Hellsten U."/>
            <person name="May G."/>
            <person name="Yu Y."/>
            <person name="Sakurai T."/>
            <person name="Umezawa T."/>
            <person name="Bhattacharyya M."/>
            <person name="Sandhu D."/>
            <person name="Valliyodan B."/>
            <person name="Lindquist E."/>
            <person name="Peto M."/>
            <person name="Grant D."/>
            <person name="Shu S."/>
            <person name="Goodstein D."/>
            <person name="Barry K."/>
            <person name="Futrell-Griggs M."/>
            <person name="Abernathy B."/>
            <person name="Du J."/>
            <person name="Tian Z."/>
            <person name="Zhu L."/>
            <person name="Gill N."/>
            <person name="Joshi T."/>
            <person name="Libault M."/>
            <person name="Sethuraman A."/>
            <person name="Zhang X."/>
            <person name="Shinozaki K."/>
            <person name="Nguyen H."/>
            <person name="Wing R."/>
            <person name="Cregan P."/>
            <person name="Specht J."/>
            <person name="Grimwood J."/>
            <person name="Rokhsar D."/>
            <person name="Stacey G."/>
            <person name="Shoemaker R."/>
            <person name="Jackson S."/>
        </authorList>
    </citation>
    <scope>NUCLEOTIDE SEQUENCE</scope>
    <source>
        <tissue evidence="1">Callus</tissue>
    </source>
</reference>
<reference evidence="2" key="2">
    <citation type="submission" date="2018-02" db="UniProtKB">
        <authorList>
            <consortium name="EnsemblPlants"/>
        </authorList>
    </citation>
    <scope>IDENTIFICATION</scope>
    <source>
        <strain evidence="2">Williams 82</strain>
    </source>
</reference>
<proteinExistence type="predicted"/>
<evidence type="ECO:0000313" key="1">
    <source>
        <dbReference type="EMBL" id="KRH77396.1"/>
    </source>
</evidence>
<gene>
    <name evidence="1" type="ORF">GLYMA_01G210900</name>
</gene>
<accession>A0A0R0LMS4</accession>
<dbReference type="Proteomes" id="UP000008827">
    <property type="component" value="Chromosome 1"/>
</dbReference>
<keyword evidence="3" id="KW-1185">Reference proteome</keyword>
<dbReference type="AlphaFoldDB" id="A0A0R0LMS4"/>
<sequence length="92" mass="11013">MDRETKKKYCMHYKLQQHPKYQIRQNSSHDSSSFMASMPYPPQHITLNPPAYPVMSRGIRLKAEKSYKKTTHTERWYKSKKNKHDAQCIVQN</sequence>
<reference evidence="1 2" key="1">
    <citation type="journal article" date="2010" name="Nature">
        <title>Genome sequence of the palaeopolyploid soybean.</title>
        <authorList>
            <person name="Schmutz J."/>
            <person name="Cannon S.B."/>
            <person name="Schlueter J."/>
            <person name="Ma J."/>
            <person name="Mitros T."/>
            <person name="Nelson W."/>
            <person name="Hyten D.L."/>
            <person name="Song Q."/>
            <person name="Thelen J.J."/>
            <person name="Cheng J."/>
            <person name="Xu D."/>
            <person name="Hellsten U."/>
            <person name="May G.D."/>
            <person name="Yu Y."/>
            <person name="Sakurai T."/>
            <person name="Umezawa T."/>
            <person name="Bhattacharyya M.K."/>
            <person name="Sandhu D."/>
            <person name="Valliyodan B."/>
            <person name="Lindquist E."/>
            <person name="Peto M."/>
            <person name="Grant D."/>
            <person name="Shu S."/>
            <person name="Goodstein D."/>
            <person name="Barry K."/>
            <person name="Futrell-Griggs M."/>
            <person name="Abernathy B."/>
            <person name="Du J."/>
            <person name="Tian Z."/>
            <person name="Zhu L."/>
            <person name="Gill N."/>
            <person name="Joshi T."/>
            <person name="Libault M."/>
            <person name="Sethuraman A."/>
            <person name="Zhang X.-C."/>
            <person name="Shinozaki K."/>
            <person name="Nguyen H.T."/>
            <person name="Wing R.A."/>
            <person name="Cregan P."/>
            <person name="Specht J."/>
            <person name="Grimwood J."/>
            <person name="Rokhsar D."/>
            <person name="Stacey G."/>
            <person name="Shoemaker R.C."/>
            <person name="Jackson S.A."/>
        </authorList>
    </citation>
    <scope>NUCLEOTIDE SEQUENCE</scope>
    <source>
        <strain evidence="2">cv. Williams 82</strain>
        <tissue evidence="1">Callus</tissue>
    </source>
</reference>